<evidence type="ECO:0000313" key="3">
    <source>
        <dbReference type="Proteomes" id="UP000609172"/>
    </source>
</evidence>
<keyword evidence="1" id="KW-0413">Isomerase</keyword>
<sequence>MNSKSLGILGLGSRSTLFYIKELNRLYQLKNGGYSTCPFKMWNTNFDTINNLLPEPSEKLKKIVRENLLKLQNMQIDSILVPNITLHQIIDSITLLPKIIHPVSLTIQKLQEKGITKVILFGSAYTMESKYIKESFQKEHLEIVLPSEEDRLFIDYVRKEIYAETESHELLRKYNNIIEKYSTDYAVVLACTELSIVWNGKNSSVFDMARIQMEAAIANFDRF</sequence>
<gene>
    <name evidence="2" type="ORF">I5M07_00945</name>
</gene>
<protein>
    <submittedName>
        <fullName evidence="2">Aspartate/glutamate racemase family protein</fullName>
    </submittedName>
</protein>
<name>A0A934UIH2_9FLAO</name>
<comment type="caution">
    <text evidence="2">The sequence shown here is derived from an EMBL/GenBank/DDBJ whole genome shotgun (WGS) entry which is preliminary data.</text>
</comment>
<dbReference type="GO" id="GO:0047661">
    <property type="term" value="F:amino-acid racemase activity"/>
    <property type="evidence" value="ECO:0007669"/>
    <property type="project" value="InterPro"/>
</dbReference>
<dbReference type="Gene3D" id="3.40.50.1860">
    <property type="match status" value="2"/>
</dbReference>
<dbReference type="InterPro" id="IPR001920">
    <property type="entry name" value="Asp/Glu_race"/>
</dbReference>
<dbReference type="PANTHER" id="PTHR21198">
    <property type="entry name" value="GLUTAMATE RACEMASE"/>
    <property type="match status" value="1"/>
</dbReference>
<dbReference type="AlphaFoldDB" id="A0A934UIH2"/>
<dbReference type="EMBL" id="JAEHFV010000001">
    <property type="protein sequence ID" value="MBK0368385.1"/>
    <property type="molecule type" value="Genomic_DNA"/>
</dbReference>
<dbReference type="SUPFAM" id="SSF53681">
    <property type="entry name" value="Aspartate/glutamate racemase"/>
    <property type="match status" value="2"/>
</dbReference>
<dbReference type="RefSeq" id="WP_200104317.1">
    <property type="nucleotide sequence ID" value="NZ_JAEHFV010000001.1"/>
</dbReference>
<evidence type="ECO:0000313" key="2">
    <source>
        <dbReference type="EMBL" id="MBK0368385.1"/>
    </source>
</evidence>
<proteinExistence type="predicted"/>
<organism evidence="2 3">
    <name type="scientific">Flavobacterium agrisoli</name>
    <dbReference type="NCBI Taxonomy" id="2793066"/>
    <lineage>
        <taxon>Bacteria</taxon>
        <taxon>Pseudomonadati</taxon>
        <taxon>Bacteroidota</taxon>
        <taxon>Flavobacteriia</taxon>
        <taxon>Flavobacteriales</taxon>
        <taxon>Flavobacteriaceae</taxon>
        <taxon>Flavobacterium</taxon>
    </lineage>
</organism>
<reference evidence="2" key="1">
    <citation type="submission" date="2020-12" db="EMBL/GenBank/DDBJ databases">
        <title>Bacterial novel species Flavobacterium sp. SE-1-e isolated from soil.</title>
        <authorList>
            <person name="Jung H.-Y."/>
        </authorList>
    </citation>
    <scope>NUCLEOTIDE SEQUENCE</scope>
    <source>
        <strain evidence="2">SE-1-e</strain>
    </source>
</reference>
<keyword evidence="3" id="KW-1185">Reference proteome</keyword>
<evidence type="ECO:0000256" key="1">
    <source>
        <dbReference type="ARBA" id="ARBA00023235"/>
    </source>
</evidence>
<dbReference type="Proteomes" id="UP000609172">
    <property type="component" value="Unassembled WGS sequence"/>
</dbReference>
<accession>A0A934UIH2</accession>
<dbReference type="InterPro" id="IPR015942">
    <property type="entry name" value="Asp/Glu/hydantoin_racemase"/>
</dbReference>
<dbReference type="PANTHER" id="PTHR21198:SF7">
    <property type="entry name" value="ASPARTATE-GLUTAMATE RACEMASE FAMILY"/>
    <property type="match status" value="1"/>
</dbReference>
<dbReference type="Pfam" id="PF01177">
    <property type="entry name" value="Asp_Glu_race"/>
    <property type="match status" value="1"/>
</dbReference>